<dbReference type="AlphaFoldDB" id="A0A5S4G9L9"/>
<accession>A0A5S4G9L9</accession>
<name>A0A5S4G9L9_9ACTN</name>
<gene>
    <name evidence="3" type="ORF">ETD96_35995</name>
</gene>
<keyword evidence="4" id="KW-1185">Reference proteome</keyword>
<organism evidence="3 4">
    <name type="scientific">Actinomadura geliboluensis</name>
    <dbReference type="NCBI Taxonomy" id="882440"/>
    <lineage>
        <taxon>Bacteria</taxon>
        <taxon>Bacillati</taxon>
        <taxon>Actinomycetota</taxon>
        <taxon>Actinomycetes</taxon>
        <taxon>Streptosporangiales</taxon>
        <taxon>Thermomonosporaceae</taxon>
        <taxon>Actinomadura</taxon>
    </lineage>
</organism>
<evidence type="ECO:0000313" key="4">
    <source>
        <dbReference type="Proteomes" id="UP000305238"/>
    </source>
</evidence>
<keyword evidence="2" id="KW-1133">Transmembrane helix</keyword>
<dbReference type="RefSeq" id="WP_138640945.1">
    <property type="nucleotide sequence ID" value="NZ_JASWDG010000134.1"/>
</dbReference>
<evidence type="ECO:0000256" key="1">
    <source>
        <dbReference type="SAM" id="MobiDB-lite"/>
    </source>
</evidence>
<keyword evidence="2" id="KW-0472">Membrane</keyword>
<evidence type="ECO:0000256" key="2">
    <source>
        <dbReference type="SAM" id="Phobius"/>
    </source>
</evidence>
<sequence>MSNISTDDTPLAGYQERRLIELTAAVVAKREKGARASAVRPPRRMGVVRRRSAWGLAGAACTACAVAGVLLTWTGSAQPAYAVTRDPSGLVTVKVTEKTLDSRDADALSRELRSLGVPAVVYSIPEGKVCPQPYARQVDLPSNVYDMPDGLYTLPSDLPKPGGGWKMTINPGNFKPGQFMVWTLTTSGVYEQNGRRTGSASSVGTYLVSGRTIPCHNRLAPRVRTPQPPSGKKDGTPVFITDTGGYVSFADSH</sequence>
<feature type="transmembrane region" description="Helical" evidence="2">
    <location>
        <begin position="53"/>
        <end position="73"/>
    </location>
</feature>
<keyword evidence="2" id="KW-0812">Transmembrane</keyword>
<reference evidence="3 4" key="1">
    <citation type="submission" date="2019-05" db="EMBL/GenBank/DDBJ databases">
        <title>Draft genome sequence of Actinomadura geliboluensis A8036.</title>
        <authorList>
            <person name="Saricaoglu S."/>
            <person name="Isik K."/>
        </authorList>
    </citation>
    <scope>NUCLEOTIDE SEQUENCE [LARGE SCALE GENOMIC DNA]</scope>
    <source>
        <strain evidence="3 4">A8036</strain>
    </source>
</reference>
<comment type="caution">
    <text evidence="3">The sequence shown here is derived from an EMBL/GenBank/DDBJ whole genome shotgun (WGS) entry which is preliminary data.</text>
</comment>
<feature type="region of interest" description="Disordered" evidence="1">
    <location>
        <begin position="219"/>
        <end position="238"/>
    </location>
</feature>
<protein>
    <submittedName>
        <fullName evidence="3">Uncharacterized protein</fullName>
    </submittedName>
</protein>
<dbReference type="OrthoDB" id="3522092at2"/>
<dbReference type="EMBL" id="VCKZ01000392">
    <property type="protein sequence ID" value="TMR29214.1"/>
    <property type="molecule type" value="Genomic_DNA"/>
</dbReference>
<evidence type="ECO:0000313" key="3">
    <source>
        <dbReference type="EMBL" id="TMR29214.1"/>
    </source>
</evidence>
<dbReference type="Proteomes" id="UP000305238">
    <property type="component" value="Unassembled WGS sequence"/>
</dbReference>
<proteinExistence type="predicted"/>